<evidence type="ECO:0000313" key="2">
    <source>
        <dbReference type="Proteomes" id="UP000314294"/>
    </source>
</evidence>
<dbReference type="EMBL" id="SRLO01000152">
    <property type="protein sequence ID" value="TNN71305.1"/>
    <property type="molecule type" value="Genomic_DNA"/>
</dbReference>
<keyword evidence="2" id="KW-1185">Reference proteome</keyword>
<sequence length="146" mass="15823">MLPGAANGLSLTANQLEEAILRWSQGSSCDTMQPSADDQVAACVFEAYDFPYHPQSGASSRTSNAPSVLQTLRSPLSRGSEHLAQSFIFRSEGKTNIKSEKKRREQWVSIVFVRAINTGTDLHLGCKQLLGSGLDSCSLTCHHPAD</sequence>
<dbReference type="AlphaFoldDB" id="A0A4Z2I1A7"/>
<dbReference type="Proteomes" id="UP000314294">
    <property type="component" value="Unassembled WGS sequence"/>
</dbReference>
<gene>
    <name evidence="1" type="ORF">EYF80_018507</name>
</gene>
<organism evidence="1 2">
    <name type="scientific">Liparis tanakae</name>
    <name type="common">Tanaka's snailfish</name>
    <dbReference type="NCBI Taxonomy" id="230148"/>
    <lineage>
        <taxon>Eukaryota</taxon>
        <taxon>Metazoa</taxon>
        <taxon>Chordata</taxon>
        <taxon>Craniata</taxon>
        <taxon>Vertebrata</taxon>
        <taxon>Euteleostomi</taxon>
        <taxon>Actinopterygii</taxon>
        <taxon>Neopterygii</taxon>
        <taxon>Teleostei</taxon>
        <taxon>Neoteleostei</taxon>
        <taxon>Acanthomorphata</taxon>
        <taxon>Eupercaria</taxon>
        <taxon>Perciformes</taxon>
        <taxon>Cottioidei</taxon>
        <taxon>Cottales</taxon>
        <taxon>Liparidae</taxon>
        <taxon>Liparis</taxon>
    </lineage>
</organism>
<proteinExistence type="predicted"/>
<evidence type="ECO:0000313" key="1">
    <source>
        <dbReference type="EMBL" id="TNN71305.1"/>
    </source>
</evidence>
<name>A0A4Z2I1A7_9TELE</name>
<accession>A0A4Z2I1A7</accession>
<comment type="caution">
    <text evidence="1">The sequence shown here is derived from an EMBL/GenBank/DDBJ whole genome shotgun (WGS) entry which is preliminary data.</text>
</comment>
<reference evidence="1 2" key="1">
    <citation type="submission" date="2019-03" db="EMBL/GenBank/DDBJ databases">
        <title>First draft genome of Liparis tanakae, snailfish: a comprehensive survey of snailfish specific genes.</title>
        <authorList>
            <person name="Kim W."/>
            <person name="Song I."/>
            <person name="Jeong J.-H."/>
            <person name="Kim D."/>
            <person name="Kim S."/>
            <person name="Ryu S."/>
            <person name="Song J.Y."/>
            <person name="Lee S.K."/>
        </authorList>
    </citation>
    <scope>NUCLEOTIDE SEQUENCE [LARGE SCALE GENOMIC DNA]</scope>
    <source>
        <tissue evidence="1">Muscle</tissue>
    </source>
</reference>
<protein>
    <submittedName>
        <fullName evidence="1">Uncharacterized protein</fullName>
    </submittedName>
</protein>